<dbReference type="EMBL" id="FOYM01000037">
    <property type="protein sequence ID" value="SFR15824.1"/>
    <property type="molecule type" value="Genomic_DNA"/>
</dbReference>
<dbReference type="Proteomes" id="UP000199584">
    <property type="component" value="Unassembled WGS sequence"/>
</dbReference>
<evidence type="ECO:0000313" key="3">
    <source>
        <dbReference type="Proteomes" id="UP000199584"/>
    </source>
</evidence>
<dbReference type="STRING" id="39060.SAMN05660706_13713"/>
<feature type="chain" id="PRO_5038573756" evidence="1">
    <location>
        <begin position="23"/>
        <end position="69"/>
    </location>
</feature>
<gene>
    <name evidence="2" type="ORF">SAMN05660706_13713</name>
</gene>
<keyword evidence="1" id="KW-0732">Signal</keyword>
<keyword evidence="3" id="KW-1185">Reference proteome</keyword>
<dbReference type="AlphaFoldDB" id="A0A1I6EDK3"/>
<dbReference type="RefSeq" id="WP_131820674.1">
    <property type="nucleotide sequence ID" value="NZ_FOYM01000037.1"/>
</dbReference>
<evidence type="ECO:0000313" key="2">
    <source>
        <dbReference type="EMBL" id="SFR15824.1"/>
    </source>
</evidence>
<evidence type="ECO:0000256" key="1">
    <source>
        <dbReference type="SAM" id="SignalP"/>
    </source>
</evidence>
<accession>A0A1I6EDK3</accession>
<reference evidence="3" key="1">
    <citation type="submission" date="2016-10" db="EMBL/GenBank/DDBJ databases">
        <authorList>
            <person name="Varghese N."/>
            <person name="Submissions S."/>
        </authorList>
    </citation>
    <scope>NUCLEOTIDE SEQUENCE [LARGE SCALE GENOMIC DNA]</scope>
    <source>
        <strain evidence="3">DSM 3669</strain>
    </source>
</reference>
<organism evidence="2 3">
    <name type="scientific">Desulfoscipio geothermicus DSM 3669</name>
    <dbReference type="NCBI Taxonomy" id="1121426"/>
    <lineage>
        <taxon>Bacteria</taxon>
        <taxon>Bacillati</taxon>
        <taxon>Bacillota</taxon>
        <taxon>Clostridia</taxon>
        <taxon>Eubacteriales</taxon>
        <taxon>Desulfallaceae</taxon>
        <taxon>Desulfoscipio</taxon>
    </lineage>
</organism>
<feature type="signal peptide" evidence="1">
    <location>
        <begin position="1"/>
        <end position="22"/>
    </location>
</feature>
<name>A0A1I6EDK3_9FIRM</name>
<sequence length="69" mass="7879">MRKYRLLCICILVLLAATPVHGTAIWDEEVVYTYNPDNLYYEEESTFVHAAEPFDGGQAKKGTGYFFVL</sequence>
<proteinExistence type="predicted"/>
<protein>
    <submittedName>
        <fullName evidence="2">Uncharacterized protein</fullName>
    </submittedName>
</protein>